<dbReference type="SUPFAM" id="SSF52768">
    <property type="entry name" value="Arginase/deacetylase"/>
    <property type="match status" value="1"/>
</dbReference>
<dbReference type="CDD" id="cd09999">
    <property type="entry name" value="Arginase-like_1"/>
    <property type="match status" value="1"/>
</dbReference>
<evidence type="ECO:0000313" key="5">
    <source>
        <dbReference type="EMBL" id="MBD2536175.1"/>
    </source>
</evidence>
<organism evidence="5 6">
    <name type="scientific">Nostoc flagelliforme FACHB-838</name>
    <dbReference type="NCBI Taxonomy" id="2692904"/>
    <lineage>
        <taxon>Bacteria</taxon>
        <taxon>Bacillati</taxon>
        <taxon>Cyanobacteriota</taxon>
        <taxon>Cyanophyceae</taxon>
        <taxon>Nostocales</taxon>
        <taxon>Nostocaceae</taxon>
        <taxon>Nostoc</taxon>
    </lineage>
</organism>
<evidence type="ECO:0000313" key="6">
    <source>
        <dbReference type="Proteomes" id="UP000623440"/>
    </source>
</evidence>
<dbReference type="Gene3D" id="3.40.800.10">
    <property type="entry name" value="Ureohydrolase domain"/>
    <property type="match status" value="1"/>
</dbReference>
<name>A0ABR8E6M8_9NOSO</name>
<keyword evidence="1" id="KW-0479">Metal-binding</keyword>
<dbReference type="PANTHER" id="PTHR43782:SF3">
    <property type="entry name" value="ARGINASE"/>
    <property type="match status" value="1"/>
</dbReference>
<comment type="caution">
    <text evidence="5">The sequence shown here is derived from an EMBL/GenBank/DDBJ whole genome shotgun (WGS) entry which is preliminary data.</text>
</comment>
<dbReference type="PROSITE" id="PS51409">
    <property type="entry name" value="ARGINASE_2"/>
    <property type="match status" value="1"/>
</dbReference>
<dbReference type="Pfam" id="PF00491">
    <property type="entry name" value="Arginase"/>
    <property type="match status" value="1"/>
</dbReference>
<protein>
    <submittedName>
        <fullName evidence="5">Arginase family protein</fullName>
    </submittedName>
</protein>
<accession>A0ABR8E6M8</accession>
<keyword evidence="6" id="KW-1185">Reference proteome</keyword>
<comment type="similarity">
    <text evidence="4">Belongs to the arginase family.</text>
</comment>
<gene>
    <name evidence="5" type="ORF">H6G97_45470</name>
</gene>
<dbReference type="EMBL" id="JACJSI010000403">
    <property type="protein sequence ID" value="MBD2536175.1"/>
    <property type="molecule type" value="Genomic_DNA"/>
</dbReference>
<dbReference type="InterPro" id="IPR023696">
    <property type="entry name" value="Ureohydrolase_dom_sf"/>
</dbReference>
<dbReference type="InterPro" id="IPR006035">
    <property type="entry name" value="Ureohydrolase"/>
</dbReference>
<sequence length="301" mass="32607">MSKFSIIEAPSILGLKPSGVELLPYALRNAGFHQQLNADYEGYVTPPAFNSQRDPQTQVLNLAEIETYSRLLAEVVESVVQSNRFPIVLGGDCSILIGNMLTLRRLGHYGLFFIDGHADFYQPSAAAEIAEASSMDLAIVTGYGPEHLTNIDGLKPLVCEEDVILFGDRDAEIAQHEGSQDVRIISQIAAHDLASIRQIGVKKAASTLLEQLLSKSLNGFWIHLDVDVLNDDIMPAVDYRMPDGLSFAQLTDVLQVLIASPKAIGIDITIFNPKLDSDGSIAQALTQALVAGLTPVSESYS</sequence>
<keyword evidence="2" id="KW-0378">Hydrolase</keyword>
<dbReference type="Proteomes" id="UP000623440">
    <property type="component" value="Unassembled WGS sequence"/>
</dbReference>
<keyword evidence="3" id="KW-0464">Manganese</keyword>
<evidence type="ECO:0000256" key="1">
    <source>
        <dbReference type="ARBA" id="ARBA00022723"/>
    </source>
</evidence>
<reference evidence="5 6" key="1">
    <citation type="journal article" date="2020" name="ISME J.">
        <title>Comparative genomics reveals insights into cyanobacterial evolution and habitat adaptation.</title>
        <authorList>
            <person name="Chen M.Y."/>
            <person name="Teng W.K."/>
            <person name="Zhao L."/>
            <person name="Hu C.X."/>
            <person name="Zhou Y.K."/>
            <person name="Han B.P."/>
            <person name="Song L.R."/>
            <person name="Shu W.S."/>
        </authorList>
    </citation>
    <scope>NUCLEOTIDE SEQUENCE [LARGE SCALE GENOMIC DNA]</scope>
    <source>
        <strain evidence="5 6">FACHB-838</strain>
    </source>
</reference>
<dbReference type="PANTHER" id="PTHR43782">
    <property type="entry name" value="ARGINASE"/>
    <property type="match status" value="1"/>
</dbReference>
<evidence type="ECO:0000256" key="4">
    <source>
        <dbReference type="PROSITE-ProRule" id="PRU00742"/>
    </source>
</evidence>
<evidence type="ECO:0000256" key="2">
    <source>
        <dbReference type="ARBA" id="ARBA00022801"/>
    </source>
</evidence>
<proteinExistence type="inferred from homology"/>
<evidence type="ECO:0000256" key="3">
    <source>
        <dbReference type="ARBA" id="ARBA00023211"/>
    </source>
</evidence>